<evidence type="ECO:0000256" key="4">
    <source>
        <dbReference type="ARBA" id="ARBA00023163"/>
    </source>
</evidence>
<dbReference type="RefSeq" id="WP_205107130.1">
    <property type="nucleotide sequence ID" value="NZ_BAAAHT010000013.1"/>
</dbReference>
<dbReference type="PANTHER" id="PTHR30346">
    <property type="entry name" value="TRANSCRIPTIONAL DUAL REGULATOR HCAR-RELATED"/>
    <property type="match status" value="1"/>
</dbReference>
<evidence type="ECO:0000256" key="5">
    <source>
        <dbReference type="SAM" id="MobiDB-lite"/>
    </source>
</evidence>
<dbReference type="PANTHER" id="PTHR30346:SF0">
    <property type="entry name" value="HCA OPERON TRANSCRIPTIONAL ACTIVATOR HCAR"/>
    <property type="match status" value="1"/>
</dbReference>
<keyword evidence="8" id="KW-1185">Reference proteome</keyword>
<comment type="similarity">
    <text evidence="1">Belongs to the LysR transcriptional regulatory family.</text>
</comment>
<sequence length="323" mass="33955">MSEAHSDAPGLPPAAVSEVSGEARGLPPVEGDLAPRVPGEDDDTTAPFTIAFAVGVTVTKWTRIWQERHPDVPLVVFRSEPGEQTAVLVDGRADVSFVRMPIDSEAFSAIALYSEVQVVGVAKDHPVSAFDSVTVADLADEHLLQDPDTVPQWRDVALEIAEGSRRPLLGIRDLDDAVGQVAAGVGIVIVPHAISRMHGRKEVVFRPVTDLAQTQVSLAWPQGSDSLLVEEFIGIVRGRSAASSRAASGGSAAVTGDEKPVKKIGPVAKAKAKARAAAEAEAATSSKKGGAGARRPVAKPVKKKQSDQANAAQARRRKFGGKR</sequence>
<accession>A0ABS2L2G3</accession>
<evidence type="ECO:0000259" key="6">
    <source>
        <dbReference type="Pfam" id="PF03466"/>
    </source>
</evidence>
<comment type="caution">
    <text evidence="7">The sequence shown here is derived from an EMBL/GenBank/DDBJ whole genome shotgun (WGS) entry which is preliminary data.</text>
</comment>
<dbReference type="InterPro" id="IPR005119">
    <property type="entry name" value="LysR_subst-bd"/>
</dbReference>
<organism evidence="7 8">
    <name type="scientific">Subtercola frigoramans</name>
    <dbReference type="NCBI Taxonomy" id="120298"/>
    <lineage>
        <taxon>Bacteria</taxon>
        <taxon>Bacillati</taxon>
        <taxon>Actinomycetota</taxon>
        <taxon>Actinomycetes</taxon>
        <taxon>Micrococcales</taxon>
        <taxon>Microbacteriaceae</taxon>
        <taxon>Subtercola</taxon>
    </lineage>
</organism>
<dbReference type="Pfam" id="PF03466">
    <property type="entry name" value="LysR_substrate"/>
    <property type="match status" value="1"/>
</dbReference>
<keyword evidence="3" id="KW-0238">DNA-binding</keyword>
<keyword evidence="2" id="KW-0805">Transcription regulation</keyword>
<proteinExistence type="inferred from homology"/>
<dbReference type="Gene3D" id="3.40.190.10">
    <property type="entry name" value="Periplasmic binding protein-like II"/>
    <property type="match status" value="2"/>
</dbReference>
<feature type="region of interest" description="Disordered" evidence="5">
    <location>
        <begin position="1"/>
        <end position="42"/>
    </location>
</feature>
<evidence type="ECO:0000256" key="2">
    <source>
        <dbReference type="ARBA" id="ARBA00023015"/>
    </source>
</evidence>
<feature type="compositionally biased region" description="Basic residues" evidence="5">
    <location>
        <begin position="314"/>
        <end position="323"/>
    </location>
</feature>
<protein>
    <recommendedName>
        <fullName evidence="6">LysR substrate-binding domain-containing protein</fullName>
    </recommendedName>
</protein>
<keyword evidence="4" id="KW-0804">Transcription</keyword>
<dbReference type="EMBL" id="JAFBBU010000001">
    <property type="protein sequence ID" value="MBM7471266.1"/>
    <property type="molecule type" value="Genomic_DNA"/>
</dbReference>
<evidence type="ECO:0000313" key="8">
    <source>
        <dbReference type="Proteomes" id="UP000776164"/>
    </source>
</evidence>
<reference evidence="7 8" key="1">
    <citation type="submission" date="2021-01" db="EMBL/GenBank/DDBJ databases">
        <title>Sequencing the genomes of 1000 actinobacteria strains.</title>
        <authorList>
            <person name="Klenk H.-P."/>
        </authorList>
    </citation>
    <scope>NUCLEOTIDE SEQUENCE [LARGE SCALE GENOMIC DNA]</scope>
    <source>
        <strain evidence="7 8">DSM 13057</strain>
    </source>
</reference>
<dbReference type="Proteomes" id="UP000776164">
    <property type="component" value="Unassembled WGS sequence"/>
</dbReference>
<dbReference type="SUPFAM" id="SSF53850">
    <property type="entry name" value="Periplasmic binding protein-like II"/>
    <property type="match status" value="1"/>
</dbReference>
<gene>
    <name evidence="7" type="ORF">JOE66_000900</name>
</gene>
<feature type="compositionally biased region" description="Low complexity" evidence="5">
    <location>
        <begin position="277"/>
        <end position="288"/>
    </location>
</feature>
<name>A0ABS2L2G3_9MICO</name>
<feature type="domain" description="LysR substrate-binding" evidence="6">
    <location>
        <begin position="58"/>
        <end position="238"/>
    </location>
</feature>
<feature type="region of interest" description="Disordered" evidence="5">
    <location>
        <begin position="277"/>
        <end position="323"/>
    </location>
</feature>
<evidence type="ECO:0000313" key="7">
    <source>
        <dbReference type="EMBL" id="MBM7471266.1"/>
    </source>
</evidence>
<evidence type="ECO:0000256" key="3">
    <source>
        <dbReference type="ARBA" id="ARBA00023125"/>
    </source>
</evidence>
<evidence type="ECO:0000256" key="1">
    <source>
        <dbReference type="ARBA" id="ARBA00009437"/>
    </source>
</evidence>
<dbReference type="CDD" id="cd08414">
    <property type="entry name" value="PBP2_LTTR_aromatics_like"/>
    <property type="match status" value="1"/>
</dbReference>